<dbReference type="EMBL" id="LT899436">
    <property type="protein sequence ID" value="SNR13816.1"/>
    <property type="molecule type" value="Genomic_DNA"/>
</dbReference>
<reference evidence="2 3" key="1">
    <citation type="submission" date="2017-07" db="EMBL/GenBank/DDBJ databases">
        <authorList>
            <person name="Sun Z.S."/>
            <person name="Albrecht U."/>
            <person name="Echele G."/>
            <person name="Lee C.C."/>
        </authorList>
    </citation>
    <scope>NUCLEOTIDE SEQUENCE [LARGE SCALE GENOMIC DNA]</scope>
    <source>
        <strain evidence="3">type strain: KCTC 22618</strain>
    </source>
</reference>
<evidence type="ECO:0000313" key="3">
    <source>
        <dbReference type="Proteomes" id="UP000215214"/>
    </source>
</evidence>
<dbReference type="Proteomes" id="UP000215214">
    <property type="component" value="Chromosome TJEJU"/>
</dbReference>
<sequence length="358" mass="40417">MEMKYFKNTCIILGLISFFNLKAQKNSKDYTSDIETFIKQFPTNTELSVLIIDKDNSEFIGIKKQDDTVNSIDNKESIFEIGSITKVFTNILLSSSIQHGKTTLNETLQSNFDFTIDKGDSITLQHLSNHSSGFPVLPSNMYKQMKKNPANPYKEYTNDDLEKYLSGKIDYGFKAGEKSVYSNLGMGLLGYILTKKAKKTYHQLLNETILNPLQMNSTSTNVKDKTKLVKGLNPDGSFASNWDFTDALVGAGGIKSTTEDMEKFIRKNFENDPMYTLPLKETFTVNKVAKIGLGWQIIESKNKKFYWHNGGTGGYRSCLVFHKETKKAVLILSNISAFHGKSSSLDNLCFSLFKKLMK</sequence>
<dbReference type="SUPFAM" id="SSF56601">
    <property type="entry name" value="beta-lactamase/transpeptidase-like"/>
    <property type="match status" value="1"/>
</dbReference>
<dbReference type="InterPro" id="IPR012338">
    <property type="entry name" value="Beta-lactam/transpept-like"/>
</dbReference>
<evidence type="ECO:0000259" key="1">
    <source>
        <dbReference type="Pfam" id="PF00144"/>
    </source>
</evidence>
<keyword evidence="3" id="KW-1185">Reference proteome</keyword>
<dbReference type="InterPro" id="IPR050491">
    <property type="entry name" value="AmpC-like"/>
</dbReference>
<dbReference type="PANTHER" id="PTHR46825:SF9">
    <property type="entry name" value="BETA-LACTAMASE-RELATED DOMAIN-CONTAINING PROTEIN"/>
    <property type="match status" value="1"/>
</dbReference>
<gene>
    <name evidence="2" type="ORF">TJEJU_0006</name>
</gene>
<dbReference type="KEGG" id="tje:TJEJU_0006"/>
<proteinExistence type="predicted"/>
<feature type="domain" description="Beta-lactamase-related" evidence="1">
    <location>
        <begin position="75"/>
        <end position="337"/>
    </location>
</feature>
<dbReference type="Gene3D" id="3.40.710.10">
    <property type="entry name" value="DD-peptidase/beta-lactamase superfamily"/>
    <property type="match status" value="1"/>
</dbReference>
<name>A0A238U470_9FLAO</name>
<protein>
    <recommendedName>
        <fullName evidence="1">Beta-lactamase-related domain-containing protein</fullName>
    </recommendedName>
</protein>
<evidence type="ECO:0000313" key="2">
    <source>
        <dbReference type="EMBL" id="SNR13816.1"/>
    </source>
</evidence>
<accession>A0A238U470</accession>
<dbReference type="InterPro" id="IPR001466">
    <property type="entry name" value="Beta-lactam-related"/>
</dbReference>
<organism evidence="2 3">
    <name type="scientific">Tenacibaculum jejuense</name>
    <dbReference type="NCBI Taxonomy" id="584609"/>
    <lineage>
        <taxon>Bacteria</taxon>
        <taxon>Pseudomonadati</taxon>
        <taxon>Bacteroidota</taxon>
        <taxon>Flavobacteriia</taxon>
        <taxon>Flavobacteriales</taxon>
        <taxon>Flavobacteriaceae</taxon>
        <taxon>Tenacibaculum</taxon>
    </lineage>
</organism>
<dbReference type="AlphaFoldDB" id="A0A238U470"/>
<dbReference type="PANTHER" id="PTHR46825">
    <property type="entry name" value="D-ALANYL-D-ALANINE-CARBOXYPEPTIDASE/ENDOPEPTIDASE AMPH"/>
    <property type="match status" value="1"/>
</dbReference>
<dbReference type="Pfam" id="PF00144">
    <property type="entry name" value="Beta-lactamase"/>
    <property type="match status" value="1"/>
</dbReference>